<evidence type="ECO:0008006" key="3">
    <source>
        <dbReference type="Google" id="ProtNLM"/>
    </source>
</evidence>
<dbReference type="AlphaFoldDB" id="G9QH42"/>
<dbReference type="Proteomes" id="UP000011747">
    <property type="component" value="Unassembled WGS sequence"/>
</dbReference>
<name>G9QH42_9BACI</name>
<accession>G9QH42</accession>
<keyword evidence="2" id="KW-1185">Reference proteome</keyword>
<dbReference type="RefSeq" id="WP_003352493.1">
    <property type="nucleotide sequence ID" value="NZ_JH414740.1"/>
</dbReference>
<proteinExistence type="predicted"/>
<dbReference type="PATRIC" id="fig|665952.3.peg.217"/>
<dbReference type="EMBL" id="ACWF01000007">
    <property type="protein sequence ID" value="EHL79549.1"/>
    <property type="molecule type" value="Genomic_DNA"/>
</dbReference>
<dbReference type="SUPFAM" id="SSF55718">
    <property type="entry name" value="SCP-like"/>
    <property type="match status" value="1"/>
</dbReference>
<gene>
    <name evidence="1" type="ORF">HMPREF1015_01101</name>
</gene>
<dbReference type="HOGENOM" id="CLU_2056679_0_0_9"/>
<evidence type="ECO:0000313" key="1">
    <source>
        <dbReference type="EMBL" id="EHL79549.1"/>
    </source>
</evidence>
<sequence>MDKLFARIQRECFERKHLFPILPSNPLTVLFDSNDETWMFSLSKSQMDWKKGTISSPHLHLCGTDEIFRNILLGEERLLTAVKRKDVSIFGSFRLQLQLEAILWLCKEREETVVLGRLG</sequence>
<comment type="caution">
    <text evidence="1">The sequence shown here is derived from an EMBL/GenBank/DDBJ whole genome shotgun (WGS) entry which is preliminary data.</text>
</comment>
<evidence type="ECO:0000313" key="2">
    <source>
        <dbReference type="Proteomes" id="UP000011747"/>
    </source>
</evidence>
<organism evidence="1 2">
    <name type="scientific">Bacillus smithii 7_3_47FAA</name>
    <dbReference type="NCBI Taxonomy" id="665952"/>
    <lineage>
        <taxon>Bacteria</taxon>
        <taxon>Bacillati</taxon>
        <taxon>Bacillota</taxon>
        <taxon>Bacilli</taxon>
        <taxon>Bacillales</taxon>
        <taxon>Bacillaceae</taxon>
        <taxon>Bacillus</taxon>
    </lineage>
</organism>
<reference evidence="1 2" key="1">
    <citation type="submission" date="2011-09" db="EMBL/GenBank/DDBJ databases">
        <title>The Genome Sequence of Bacillus smithii 7_3_47FAA.</title>
        <authorList>
            <consortium name="The Broad Institute Genome Sequencing Platform"/>
            <person name="Earl A."/>
            <person name="Ward D."/>
            <person name="Feldgarden M."/>
            <person name="Gevers D."/>
            <person name="Daigneault M."/>
            <person name="Strauss J."/>
            <person name="Allen-Vercoe E."/>
            <person name="Young S.K."/>
            <person name="Zeng Q."/>
            <person name="Gargeya S."/>
            <person name="Fitzgerald M."/>
            <person name="Haas B."/>
            <person name="Abouelleil A."/>
            <person name="Alvarado L."/>
            <person name="Arachchi H.M."/>
            <person name="Berlin A."/>
            <person name="Brown A."/>
            <person name="Chapman S.B."/>
            <person name="Chen Z."/>
            <person name="Dunbar C."/>
            <person name="Freedman E."/>
            <person name="Gearin G."/>
            <person name="Goldberg J."/>
            <person name="Griggs A."/>
            <person name="Gujja S."/>
            <person name="Heiman D."/>
            <person name="Howarth C."/>
            <person name="Larson L."/>
            <person name="Lui A."/>
            <person name="MacDonald P.J.P."/>
            <person name="Montmayeur A."/>
            <person name="Murphy C."/>
            <person name="Neiman D."/>
            <person name="Pearson M."/>
            <person name="Priest M."/>
            <person name="Roberts A."/>
            <person name="Saif S."/>
            <person name="Shea T."/>
            <person name="Shenoy N."/>
            <person name="Sisk P."/>
            <person name="Stolte C."/>
            <person name="Sykes S."/>
            <person name="Wortman J."/>
            <person name="Nusbaum C."/>
            <person name="Birren B."/>
        </authorList>
    </citation>
    <scope>NUCLEOTIDE SEQUENCE [LARGE SCALE GENOMIC DNA]</scope>
    <source>
        <strain evidence="1 2">7_3_47FAA</strain>
    </source>
</reference>
<dbReference type="GeneID" id="87582718"/>
<dbReference type="InterPro" id="IPR036527">
    <property type="entry name" value="SCP2_sterol-bd_dom_sf"/>
</dbReference>
<protein>
    <recommendedName>
        <fullName evidence="3">SCP2 domain-containing protein</fullName>
    </recommendedName>
</protein>